<evidence type="ECO:0000256" key="3">
    <source>
        <dbReference type="ARBA" id="ARBA00022989"/>
    </source>
</evidence>
<keyword evidence="7" id="KW-0807">Transducer</keyword>
<dbReference type="InterPro" id="IPR000276">
    <property type="entry name" value="GPCR_Rhodpsn"/>
</dbReference>
<evidence type="ECO:0000256" key="5">
    <source>
        <dbReference type="ARBA" id="ARBA00023136"/>
    </source>
</evidence>
<dbReference type="PANTHER" id="PTHR24243">
    <property type="entry name" value="G-PROTEIN COUPLED RECEPTOR"/>
    <property type="match status" value="1"/>
</dbReference>
<gene>
    <name evidence="10" type="ORF">MGAL_10B041003</name>
</gene>
<reference evidence="10" key="1">
    <citation type="submission" date="2018-11" db="EMBL/GenBank/DDBJ databases">
        <authorList>
            <person name="Alioto T."/>
            <person name="Alioto T."/>
        </authorList>
    </citation>
    <scope>NUCLEOTIDE SEQUENCE</scope>
</reference>
<dbReference type="SUPFAM" id="SSF81321">
    <property type="entry name" value="Family A G protein-coupled receptor-like"/>
    <property type="match status" value="1"/>
</dbReference>
<accession>A0A8B6BJ98</accession>
<evidence type="ECO:0000256" key="8">
    <source>
        <dbReference type="SAM" id="Phobius"/>
    </source>
</evidence>
<evidence type="ECO:0000256" key="7">
    <source>
        <dbReference type="ARBA" id="ARBA00023224"/>
    </source>
</evidence>
<keyword evidence="4" id="KW-0297">G-protein coupled receptor</keyword>
<dbReference type="EMBL" id="UYJE01000258">
    <property type="protein sequence ID" value="VDH91668.1"/>
    <property type="molecule type" value="Genomic_DNA"/>
</dbReference>
<keyword evidence="5 8" id="KW-0472">Membrane</keyword>
<feature type="transmembrane region" description="Helical" evidence="8">
    <location>
        <begin position="56"/>
        <end position="78"/>
    </location>
</feature>
<evidence type="ECO:0000256" key="4">
    <source>
        <dbReference type="ARBA" id="ARBA00023040"/>
    </source>
</evidence>
<evidence type="ECO:0000256" key="6">
    <source>
        <dbReference type="ARBA" id="ARBA00023170"/>
    </source>
</evidence>
<dbReference type="AlphaFoldDB" id="A0A8B6BJ98"/>
<feature type="transmembrane region" description="Helical" evidence="8">
    <location>
        <begin position="138"/>
        <end position="158"/>
    </location>
</feature>
<feature type="transmembrane region" description="Helical" evidence="8">
    <location>
        <begin position="252"/>
        <end position="273"/>
    </location>
</feature>
<evidence type="ECO:0000313" key="11">
    <source>
        <dbReference type="Proteomes" id="UP000596742"/>
    </source>
</evidence>
<dbReference type="Proteomes" id="UP000596742">
    <property type="component" value="Unassembled WGS sequence"/>
</dbReference>
<dbReference type="Pfam" id="PF00001">
    <property type="entry name" value="7tm_1"/>
    <property type="match status" value="1"/>
</dbReference>
<dbReference type="CDD" id="cd14978">
    <property type="entry name" value="7tmA_FMRFamide_R-like"/>
    <property type="match status" value="1"/>
</dbReference>
<dbReference type="Gene3D" id="1.20.1070.10">
    <property type="entry name" value="Rhodopsin 7-helix transmembrane proteins"/>
    <property type="match status" value="1"/>
</dbReference>
<comment type="subcellular location">
    <subcellularLocation>
        <location evidence="1">Membrane</location>
        <topology evidence="1">Multi-pass membrane protein</topology>
    </subcellularLocation>
</comment>
<sequence length="371" mass="42423">MDSVEHMHYTSYPEYKTGIYIWKILPPILIILGTTGNILSIIVLRRKNIQKSVCSIYLIVLSISDLFVLYTGLLRQWISVVFGVDIRNFGSNICKLHTYIVYFSLDFTSWILMAVTVQRVFLVCFPQKTKTKCTKREPGISLVAIAAFLLLINSHILYGYGDKESLVNGTVKVEKCSFMTDEYNQFWNSTWASIDLALFCGIPFCCLLIGNFLIFVKVLSIKRAVKRQVAPSTSTHGSRNNQKDSKLSSMSVMLFTLNSVFLVSTTPISIYMIGNATWEKELVGRDYAVLEMMWAIVNIFMYLNNSMNFLLYILSGSKFRHEFKEIFWRKSINKTPAIRNGSITRISPLQAIQLNKDETHITQEQICHTAV</sequence>
<dbReference type="InterPro" id="IPR017452">
    <property type="entry name" value="GPCR_Rhodpsn_7TM"/>
</dbReference>
<keyword evidence="3 8" id="KW-1133">Transmembrane helix</keyword>
<feature type="transmembrane region" description="Helical" evidence="8">
    <location>
        <begin position="293"/>
        <end position="314"/>
    </location>
</feature>
<keyword evidence="2 8" id="KW-0812">Transmembrane</keyword>
<keyword evidence="11" id="KW-1185">Reference proteome</keyword>
<dbReference type="OrthoDB" id="9983318at2759"/>
<dbReference type="PRINTS" id="PR00237">
    <property type="entry name" value="GPCRRHODOPSN"/>
</dbReference>
<evidence type="ECO:0000313" key="10">
    <source>
        <dbReference type="EMBL" id="VDH91668.1"/>
    </source>
</evidence>
<name>A0A8B6BJ98_MYTGA</name>
<comment type="caution">
    <text evidence="10">The sequence shown here is derived from an EMBL/GenBank/DDBJ whole genome shotgun (WGS) entry which is preliminary data.</text>
</comment>
<dbReference type="GO" id="GO:0005886">
    <property type="term" value="C:plasma membrane"/>
    <property type="evidence" value="ECO:0007669"/>
    <property type="project" value="TreeGrafter"/>
</dbReference>
<feature type="transmembrane region" description="Helical" evidence="8">
    <location>
        <begin position="98"/>
        <end position="117"/>
    </location>
</feature>
<evidence type="ECO:0000256" key="2">
    <source>
        <dbReference type="ARBA" id="ARBA00022692"/>
    </source>
</evidence>
<protein>
    <recommendedName>
        <fullName evidence="9">G-protein coupled receptors family 1 profile domain-containing protein</fullName>
    </recommendedName>
</protein>
<feature type="domain" description="G-protein coupled receptors family 1 profile" evidence="9">
    <location>
        <begin position="36"/>
        <end position="312"/>
    </location>
</feature>
<dbReference type="PROSITE" id="PS50262">
    <property type="entry name" value="G_PROTEIN_RECEP_F1_2"/>
    <property type="match status" value="1"/>
</dbReference>
<keyword evidence="6" id="KW-0675">Receptor</keyword>
<dbReference type="GO" id="GO:0004930">
    <property type="term" value="F:G protein-coupled receptor activity"/>
    <property type="evidence" value="ECO:0007669"/>
    <property type="project" value="UniProtKB-KW"/>
</dbReference>
<feature type="transmembrane region" description="Helical" evidence="8">
    <location>
        <begin position="20"/>
        <end position="44"/>
    </location>
</feature>
<proteinExistence type="predicted"/>
<evidence type="ECO:0000256" key="1">
    <source>
        <dbReference type="ARBA" id="ARBA00004141"/>
    </source>
</evidence>
<feature type="transmembrane region" description="Helical" evidence="8">
    <location>
        <begin position="196"/>
        <end position="219"/>
    </location>
</feature>
<dbReference type="PANTHER" id="PTHR24243:SF230">
    <property type="entry name" value="G-PROTEIN COUPLED RECEPTORS FAMILY 1 PROFILE DOMAIN-CONTAINING PROTEIN"/>
    <property type="match status" value="1"/>
</dbReference>
<evidence type="ECO:0000259" key="9">
    <source>
        <dbReference type="PROSITE" id="PS50262"/>
    </source>
</evidence>
<organism evidence="10 11">
    <name type="scientific">Mytilus galloprovincialis</name>
    <name type="common">Mediterranean mussel</name>
    <dbReference type="NCBI Taxonomy" id="29158"/>
    <lineage>
        <taxon>Eukaryota</taxon>
        <taxon>Metazoa</taxon>
        <taxon>Spiralia</taxon>
        <taxon>Lophotrochozoa</taxon>
        <taxon>Mollusca</taxon>
        <taxon>Bivalvia</taxon>
        <taxon>Autobranchia</taxon>
        <taxon>Pteriomorphia</taxon>
        <taxon>Mytilida</taxon>
        <taxon>Mytiloidea</taxon>
        <taxon>Mytilidae</taxon>
        <taxon>Mytilinae</taxon>
        <taxon>Mytilus</taxon>
    </lineage>
</organism>